<sequence length="197" mass="21672">MRIFLSSLAIASLITSMGAFAQDARQAQTWEAEPSEFMGVPLHGDFKTQLPECAKNPPRQRPLCWTNTADSNRYEIRGLPYIPISPGYQLFASIQNNQISQLMLTGRASSLAMVDDFLIDTLGQPGSSLVRTIKLSSGSTYETKTITWEGKQVAVRFQRNEADLSRYAVIFTLVDGKTGSMGVSTNADTSHDNSITQ</sequence>
<feature type="chain" id="PRO_5042145523" evidence="1">
    <location>
        <begin position="22"/>
        <end position="197"/>
    </location>
</feature>
<proteinExistence type="predicted"/>
<dbReference type="Proteomes" id="UP000251617">
    <property type="component" value="Chromosome"/>
</dbReference>
<accession>A0AAD0PFD4</accession>
<dbReference type="AlphaFoldDB" id="A0AAD0PFD4"/>
<protein>
    <submittedName>
        <fullName evidence="2">Uncharacterized protein</fullName>
    </submittedName>
</protein>
<organism evidence="2 3">
    <name type="scientific">Pseudomonas putida</name>
    <name type="common">Arthrobacter siderocapsulatus</name>
    <dbReference type="NCBI Taxonomy" id="303"/>
    <lineage>
        <taxon>Bacteria</taxon>
        <taxon>Pseudomonadati</taxon>
        <taxon>Pseudomonadota</taxon>
        <taxon>Gammaproteobacteria</taxon>
        <taxon>Pseudomonadales</taxon>
        <taxon>Pseudomonadaceae</taxon>
        <taxon>Pseudomonas</taxon>
    </lineage>
</organism>
<evidence type="ECO:0000313" key="2">
    <source>
        <dbReference type="EMBL" id="AXA26196.1"/>
    </source>
</evidence>
<evidence type="ECO:0000256" key="1">
    <source>
        <dbReference type="SAM" id="SignalP"/>
    </source>
</evidence>
<feature type="signal peptide" evidence="1">
    <location>
        <begin position="1"/>
        <end position="21"/>
    </location>
</feature>
<name>A0AAD0PFD4_PSEPU</name>
<dbReference type="EMBL" id="CP030750">
    <property type="protein sequence ID" value="AXA26196.1"/>
    <property type="molecule type" value="Genomic_DNA"/>
</dbReference>
<reference evidence="2 3" key="1">
    <citation type="submission" date="2018-06" db="EMBL/GenBank/DDBJ databases">
        <title>The genome of Pseudomonas putida NX-1, a lignin degrader.</title>
        <authorList>
            <person name="Xu Z."/>
        </authorList>
    </citation>
    <scope>NUCLEOTIDE SEQUENCE [LARGE SCALE GENOMIC DNA]</scope>
    <source>
        <strain evidence="2 3">NX-1</strain>
    </source>
</reference>
<keyword evidence="1" id="KW-0732">Signal</keyword>
<dbReference type="RefSeq" id="WP_112898925.1">
    <property type="nucleotide sequence ID" value="NZ_CP030750.1"/>
</dbReference>
<evidence type="ECO:0000313" key="3">
    <source>
        <dbReference type="Proteomes" id="UP000251617"/>
    </source>
</evidence>
<gene>
    <name evidence="2" type="ORF">C1S65_19545</name>
</gene>